<dbReference type="Proteomes" id="UP000440578">
    <property type="component" value="Unassembled WGS sequence"/>
</dbReference>
<feature type="compositionally biased region" description="Polar residues" evidence="1">
    <location>
        <begin position="390"/>
        <end position="403"/>
    </location>
</feature>
<name>A0A6A4WRJ0_AMPAM</name>
<dbReference type="AlphaFoldDB" id="A0A6A4WRJ0"/>
<feature type="compositionally biased region" description="Basic and acidic residues" evidence="1">
    <location>
        <begin position="435"/>
        <end position="449"/>
    </location>
</feature>
<evidence type="ECO:0000313" key="3">
    <source>
        <dbReference type="Proteomes" id="UP000440578"/>
    </source>
</evidence>
<evidence type="ECO:0000256" key="1">
    <source>
        <dbReference type="SAM" id="MobiDB-lite"/>
    </source>
</evidence>
<protein>
    <submittedName>
        <fullName evidence="2">Uncharacterized protein</fullName>
    </submittedName>
</protein>
<feature type="region of interest" description="Disordered" evidence="1">
    <location>
        <begin position="488"/>
        <end position="546"/>
    </location>
</feature>
<feature type="region of interest" description="Disordered" evidence="1">
    <location>
        <begin position="1"/>
        <end position="55"/>
    </location>
</feature>
<feature type="region of interest" description="Disordered" evidence="1">
    <location>
        <begin position="617"/>
        <end position="637"/>
    </location>
</feature>
<accession>A0A6A4WRJ0</accession>
<feature type="compositionally biased region" description="Basic and acidic residues" evidence="1">
    <location>
        <begin position="94"/>
        <end position="112"/>
    </location>
</feature>
<reference evidence="2 3" key="1">
    <citation type="submission" date="2019-07" db="EMBL/GenBank/DDBJ databases">
        <title>Draft genome assembly of a fouling barnacle, Amphibalanus amphitrite (Darwin, 1854): The first reference genome for Thecostraca.</title>
        <authorList>
            <person name="Kim W."/>
        </authorList>
    </citation>
    <scope>NUCLEOTIDE SEQUENCE [LARGE SCALE GENOMIC DNA]</scope>
    <source>
        <strain evidence="2">SNU_AA5</strain>
        <tissue evidence="2">Soma without cirri and trophi</tissue>
    </source>
</reference>
<feature type="compositionally biased region" description="Basic and acidic residues" evidence="1">
    <location>
        <begin position="512"/>
        <end position="526"/>
    </location>
</feature>
<dbReference type="EMBL" id="VIIS01000674">
    <property type="protein sequence ID" value="KAF0306340.1"/>
    <property type="molecule type" value="Genomic_DNA"/>
</dbReference>
<feature type="region of interest" description="Disordered" evidence="1">
    <location>
        <begin position="559"/>
        <end position="588"/>
    </location>
</feature>
<organism evidence="2 3">
    <name type="scientific">Amphibalanus amphitrite</name>
    <name type="common">Striped barnacle</name>
    <name type="synonym">Balanus amphitrite</name>
    <dbReference type="NCBI Taxonomy" id="1232801"/>
    <lineage>
        <taxon>Eukaryota</taxon>
        <taxon>Metazoa</taxon>
        <taxon>Ecdysozoa</taxon>
        <taxon>Arthropoda</taxon>
        <taxon>Crustacea</taxon>
        <taxon>Multicrustacea</taxon>
        <taxon>Cirripedia</taxon>
        <taxon>Thoracica</taxon>
        <taxon>Thoracicalcarea</taxon>
        <taxon>Balanomorpha</taxon>
        <taxon>Balanoidea</taxon>
        <taxon>Balanidae</taxon>
        <taxon>Amphibalaninae</taxon>
        <taxon>Amphibalanus</taxon>
    </lineage>
</organism>
<feature type="compositionally biased region" description="Basic and acidic residues" evidence="1">
    <location>
        <begin position="1"/>
        <end position="10"/>
    </location>
</feature>
<dbReference type="OrthoDB" id="6383071at2759"/>
<sequence>MVKSMKEFASRFRRGKTAGKQKTEVNSARSVKSEKLKAIEKTKSKGSVGRSLKRQKREQLRQLLDSFPRELAAGEEAVVTDVARMVQREIERELDQLSADERAAGDDGDRRAGAGGGGSDSEFYSSRLEVRRQVSVATRPEPRTAGSEYDSWAEQEDNFNKIYEPIDFRLRRRRRSGDERHGQERRQVHVEADVRVVRRGRDLERRAPEGHSDTDFDESDAATIVRRGHHREYVVNDAASERSECDSWSAAESSKKTSDHVIMEQEHRLKALSRLDDEKKRKLGAEIVEMVQPVSVATLRKQRQVRELRKQLSGYTGDWETLEDIKAGRKEQLVRDLRQKLAETMKQPDSDDRVEKIKSALRSVIEADDVAALPNVNLGLIYVPMEENMKANSGSNKTSSSREQNTDADTFGSLDSLIFEPKPPSTEAILEEEETEKRSEPSVHEDKEGSSSTAELLVYDSRHGEPLYGTRNRGLVQTAAWCGAYVRTSDEEGSDGRPLVFRDGRPVPLTEEMFRQTSDEASDAERASAGAPQVEQGAGAEAGVSAQDENAYEDISLGDEHEVEDESVPEDAATEEHSGGGRSSPAMQQKLDRLAKVGAVPIGFKKRDSMLRELKSKLKERFNTSDTEPEPAEGMRDHLVRELSNGGSVALKREQMESQFSRMFQAARAGLIHVPPPPPPPPPPPAVAMPPALAVVEETSADEGDIPVEVPTPGL</sequence>
<feature type="region of interest" description="Disordered" evidence="1">
    <location>
        <begin position="390"/>
        <end position="453"/>
    </location>
</feature>
<keyword evidence="3" id="KW-1185">Reference proteome</keyword>
<feature type="compositionally biased region" description="Basic and acidic residues" evidence="1">
    <location>
        <begin position="31"/>
        <end position="43"/>
    </location>
</feature>
<feature type="region of interest" description="Disordered" evidence="1">
    <location>
        <begin position="94"/>
        <end position="156"/>
    </location>
</feature>
<comment type="caution">
    <text evidence="2">The sequence shown here is derived from an EMBL/GenBank/DDBJ whole genome shotgun (WGS) entry which is preliminary data.</text>
</comment>
<proteinExistence type="predicted"/>
<evidence type="ECO:0000313" key="2">
    <source>
        <dbReference type="EMBL" id="KAF0306340.1"/>
    </source>
</evidence>
<gene>
    <name evidence="2" type="ORF">FJT64_022138</name>
</gene>
<feature type="compositionally biased region" description="Acidic residues" evidence="1">
    <location>
        <begin position="561"/>
        <end position="573"/>
    </location>
</feature>